<sequence length="340" mass="39094">MRIGIDGRLINETGVGRYIRNLIAELAQTDKKNNYIVFVGEEWKPPNERWEIRKVDIPWHSVAEQVELPVIFAREHLDLLHIPYFTIPIFYPGKFIVTMHDLTILHFPTGKATKLPLPLYWAKVLAYRAILEIGLHRAAHIISVSHATREELMDHFALDERKISVIYEGVRQSKSNARLIKEPYFLYVGNAYPHKNLETLLRAIGTNHLVLVGKEDLFYKRLARSNNVIFFGQASDEQLASLYTHATALVFPSLMEGFGLPALEAAVHGAPIICSDIPAFREILGSLGNYFNPHDVSALRWLLIHPEKLKKPTKQDQQELLKRFSWRQMAGETLRLYERV</sequence>
<evidence type="ECO:0000256" key="1">
    <source>
        <dbReference type="ARBA" id="ARBA00022679"/>
    </source>
</evidence>
<protein>
    <recommendedName>
        <fullName evidence="6">Glycosyl transferase family 1 domain-containing protein</fullName>
    </recommendedName>
</protein>
<feature type="domain" description="Glycosyltransferase subfamily 4-like N-terminal" evidence="3">
    <location>
        <begin position="14"/>
        <end position="170"/>
    </location>
</feature>
<organism evidence="4 5">
    <name type="scientific">Candidatus Gottesmanbacteria bacterium RIFCSPHIGHO2_01_FULL_46_14</name>
    <dbReference type="NCBI Taxonomy" id="1798380"/>
    <lineage>
        <taxon>Bacteria</taxon>
        <taxon>Candidatus Gottesmaniibacteriota</taxon>
    </lineage>
</organism>
<gene>
    <name evidence="4" type="ORF">A2875_03500</name>
</gene>
<reference evidence="4 5" key="1">
    <citation type="journal article" date="2016" name="Nat. Commun.">
        <title>Thousands of microbial genomes shed light on interconnected biogeochemical processes in an aquifer system.</title>
        <authorList>
            <person name="Anantharaman K."/>
            <person name="Brown C.T."/>
            <person name="Hug L.A."/>
            <person name="Sharon I."/>
            <person name="Castelle C.J."/>
            <person name="Probst A.J."/>
            <person name="Thomas B.C."/>
            <person name="Singh A."/>
            <person name="Wilkins M.J."/>
            <person name="Karaoz U."/>
            <person name="Brodie E.L."/>
            <person name="Williams K.H."/>
            <person name="Hubbard S.S."/>
            <person name="Banfield J.F."/>
        </authorList>
    </citation>
    <scope>NUCLEOTIDE SEQUENCE [LARGE SCALE GENOMIC DNA]</scope>
</reference>
<evidence type="ECO:0000313" key="4">
    <source>
        <dbReference type="EMBL" id="OGG14469.1"/>
    </source>
</evidence>
<proteinExistence type="predicted"/>
<dbReference type="AlphaFoldDB" id="A0A1F5ZPS2"/>
<keyword evidence="1" id="KW-0808">Transferase</keyword>
<dbReference type="PANTHER" id="PTHR46401">
    <property type="entry name" value="GLYCOSYLTRANSFERASE WBBK-RELATED"/>
    <property type="match status" value="1"/>
</dbReference>
<dbReference type="Gene3D" id="3.40.50.2000">
    <property type="entry name" value="Glycogen Phosphorylase B"/>
    <property type="match status" value="2"/>
</dbReference>
<evidence type="ECO:0000313" key="5">
    <source>
        <dbReference type="Proteomes" id="UP000177416"/>
    </source>
</evidence>
<dbReference type="EMBL" id="MFJJ01000018">
    <property type="protein sequence ID" value="OGG14469.1"/>
    <property type="molecule type" value="Genomic_DNA"/>
</dbReference>
<dbReference type="GO" id="GO:0009103">
    <property type="term" value="P:lipopolysaccharide biosynthetic process"/>
    <property type="evidence" value="ECO:0007669"/>
    <property type="project" value="TreeGrafter"/>
</dbReference>
<dbReference type="InterPro" id="IPR028098">
    <property type="entry name" value="Glyco_trans_4-like_N"/>
</dbReference>
<dbReference type="CDD" id="cd03809">
    <property type="entry name" value="GT4_MtfB-like"/>
    <property type="match status" value="1"/>
</dbReference>
<dbReference type="GO" id="GO:0016757">
    <property type="term" value="F:glycosyltransferase activity"/>
    <property type="evidence" value="ECO:0007669"/>
    <property type="project" value="InterPro"/>
</dbReference>
<dbReference type="PANTHER" id="PTHR46401:SF2">
    <property type="entry name" value="GLYCOSYLTRANSFERASE WBBK-RELATED"/>
    <property type="match status" value="1"/>
</dbReference>
<evidence type="ECO:0000259" key="3">
    <source>
        <dbReference type="Pfam" id="PF13439"/>
    </source>
</evidence>
<dbReference type="Pfam" id="PF13439">
    <property type="entry name" value="Glyco_transf_4"/>
    <property type="match status" value="1"/>
</dbReference>
<comment type="caution">
    <text evidence="4">The sequence shown here is derived from an EMBL/GenBank/DDBJ whole genome shotgun (WGS) entry which is preliminary data.</text>
</comment>
<evidence type="ECO:0008006" key="6">
    <source>
        <dbReference type="Google" id="ProtNLM"/>
    </source>
</evidence>
<dbReference type="SUPFAM" id="SSF53756">
    <property type="entry name" value="UDP-Glycosyltransferase/glycogen phosphorylase"/>
    <property type="match status" value="1"/>
</dbReference>
<evidence type="ECO:0000259" key="2">
    <source>
        <dbReference type="Pfam" id="PF00534"/>
    </source>
</evidence>
<name>A0A1F5ZPS2_9BACT</name>
<accession>A0A1F5ZPS2</accession>
<dbReference type="Proteomes" id="UP000177416">
    <property type="component" value="Unassembled WGS sequence"/>
</dbReference>
<dbReference type="Pfam" id="PF00534">
    <property type="entry name" value="Glycos_transf_1"/>
    <property type="match status" value="1"/>
</dbReference>
<feature type="domain" description="Glycosyl transferase family 1" evidence="2">
    <location>
        <begin position="176"/>
        <end position="303"/>
    </location>
</feature>
<dbReference type="InterPro" id="IPR001296">
    <property type="entry name" value="Glyco_trans_1"/>
</dbReference>